<dbReference type="AlphaFoldDB" id="A0A2D0PVE6"/>
<evidence type="ECO:0000256" key="5">
    <source>
        <dbReference type="SAM" id="SignalP"/>
    </source>
</evidence>
<feature type="chain" id="PRO_5037494986" evidence="5">
    <location>
        <begin position="30"/>
        <end position="425"/>
    </location>
</feature>
<reference evidence="8" key="2">
    <citation type="submission" date="2025-08" db="UniProtKB">
        <authorList>
            <consortium name="RefSeq"/>
        </authorList>
    </citation>
    <scope>IDENTIFICATION</scope>
    <source>
        <tissue evidence="8">Blood</tissue>
    </source>
</reference>
<dbReference type="GO" id="GO:0016567">
    <property type="term" value="P:protein ubiquitination"/>
    <property type="evidence" value="ECO:0007669"/>
    <property type="project" value="UniProtKB-UniPathway"/>
</dbReference>
<dbReference type="InterPro" id="IPR036036">
    <property type="entry name" value="SOCS_box-like_dom_sf"/>
</dbReference>
<dbReference type="SUPFAM" id="SSF158235">
    <property type="entry name" value="SOCS box-like"/>
    <property type="match status" value="1"/>
</dbReference>
<evidence type="ECO:0000256" key="4">
    <source>
        <dbReference type="PROSITE-ProRule" id="PRU00023"/>
    </source>
</evidence>
<sequence>MSCCPKARVLLTGNAEILLFLSALQRNDAAEVDEILRTSNLDIDTVFEVEDRRSVLASYKQGYWLHNFKPESSWAMGIHICMMHNAIESALVLLQRGAAVNRKPNGKTPLHVACAVSHADCVALLLNWGANVNSLSLSGHTPLHYCTTQESVDCARQLILKGADVNKPSQNNDKDTPLHIAAHLGISELIGLYIAHGADVNAFNAHMKTPLITAAFWAMDARVQTYSEQHHLVCHILLDYGANPNLQDGDKKTALHKASWNCDHTLMQILLEAGADPKIMDMSGSPALQYSLNMTRMRPYCEPYRCLQLLLNYGAVRVYPNQFYKVLEIYHDDPRTVEVMVNSYGHLVSTPQWRDAIPKKTYKEHRMFYDSLFAACKTPRSLQHLARFAIRMAMCCSCDSGIKQLPLPTSIKQYILLEPVGIIHQ</sequence>
<feature type="repeat" description="ANK" evidence="4">
    <location>
        <begin position="105"/>
        <end position="137"/>
    </location>
</feature>
<dbReference type="InterPro" id="IPR001496">
    <property type="entry name" value="SOCS_box"/>
</dbReference>
<dbReference type="SMART" id="SM00969">
    <property type="entry name" value="SOCS_box"/>
    <property type="match status" value="1"/>
</dbReference>
<keyword evidence="3 4" id="KW-0040">ANK repeat</keyword>
<dbReference type="SUPFAM" id="SSF48403">
    <property type="entry name" value="Ankyrin repeat"/>
    <property type="match status" value="1"/>
</dbReference>
<dbReference type="OrthoDB" id="539213at2759"/>
<dbReference type="Pfam" id="PF07525">
    <property type="entry name" value="SOCS_box"/>
    <property type="match status" value="1"/>
</dbReference>
<gene>
    <name evidence="8" type="primary">asb4</name>
</gene>
<keyword evidence="7" id="KW-1185">Reference proteome</keyword>
<dbReference type="CDD" id="cd03723">
    <property type="entry name" value="SOCS_ASB4_ASB18"/>
    <property type="match status" value="1"/>
</dbReference>
<dbReference type="Gene3D" id="1.25.40.20">
    <property type="entry name" value="Ankyrin repeat-containing domain"/>
    <property type="match status" value="2"/>
</dbReference>
<dbReference type="PROSITE" id="PS50225">
    <property type="entry name" value="SOCS"/>
    <property type="match status" value="1"/>
</dbReference>
<feature type="repeat" description="ANK" evidence="4">
    <location>
        <begin position="138"/>
        <end position="170"/>
    </location>
</feature>
<feature type="domain" description="SOCS box" evidence="6">
    <location>
        <begin position="379"/>
        <end position="415"/>
    </location>
</feature>
<evidence type="ECO:0000259" key="6">
    <source>
        <dbReference type="PROSITE" id="PS50225"/>
    </source>
</evidence>
<dbReference type="Pfam" id="PF13637">
    <property type="entry name" value="Ank_4"/>
    <property type="match status" value="1"/>
</dbReference>
<dbReference type="PROSITE" id="PS50088">
    <property type="entry name" value="ANK_REPEAT"/>
    <property type="match status" value="4"/>
</dbReference>
<dbReference type="GO" id="GO:0005737">
    <property type="term" value="C:cytoplasm"/>
    <property type="evidence" value="ECO:0007669"/>
    <property type="project" value="TreeGrafter"/>
</dbReference>
<dbReference type="GO" id="GO:0035556">
    <property type="term" value="P:intracellular signal transduction"/>
    <property type="evidence" value="ECO:0007669"/>
    <property type="project" value="InterPro"/>
</dbReference>
<feature type="signal peptide" evidence="5">
    <location>
        <begin position="1"/>
        <end position="29"/>
    </location>
</feature>
<evidence type="ECO:0000313" key="8">
    <source>
        <dbReference type="RefSeq" id="XP_017309987.2"/>
    </source>
</evidence>
<evidence type="ECO:0000256" key="1">
    <source>
        <dbReference type="ARBA" id="ARBA00004906"/>
    </source>
</evidence>
<dbReference type="KEGG" id="ipu:108257085"/>
<dbReference type="PROSITE" id="PS50297">
    <property type="entry name" value="ANK_REP_REGION"/>
    <property type="match status" value="4"/>
</dbReference>
<dbReference type="STRING" id="7998.ENSIPUP00000034343"/>
<dbReference type="SMART" id="SM00248">
    <property type="entry name" value="ANK"/>
    <property type="match status" value="6"/>
</dbReference>
<protein>
    <submittedName>
        <fullName evidence="8">Ankyrin repeat and SOCS box protein 4</fullName>
    </submittedName>
</protein>
<evidence type="ECO:0000256" key="3">
    <source>
        <dbReference type="ARBA" id="ARBA00023043"/>
    </source>
</evidence>
<feature type="repeat" description="ANK" evidence="4">
    <location>
        <begin position="173"/>
        <end position="205"/>
    </location>
</feature>
<keyword evidence="2" id="KW-0677">Repeat</keyword>
<proteinExistence type="predicted"/>
<dbReference type="RefSeq" id="XP_017309987.2">
    <property type="nucleotide sequence ID" value="XM_017454498.3"/>
</dbReference>
<comment type="pathway">
    <text evidence="1">Protein modification; protein ubiquitination.</text>
</comment>
<dbReference type="GeneID" id="108257085"/>
<dbReference type="PANTHER" id="PTHR24198:SF173">
    <property type="entry name" value="ANKYRIN REPEAT AND SOCS BOX PROTEIN 10-RELATED"/>
    <property type="match status" value="1"/>
</dbReference>
<keyword evidence="5" id="KW-0732">Signal</keyword>
<dbReference type="PANTHER" id="PTHR24198">
    <property type="entry name" value="ANKYRIN REPEAT AND PROTEIN KINASE DOMAIN-CONTAINING PROTEIN"/>
    <property type="match status" value="1"/>
</dbReference>
<dbReference type="Gene3D" id="1.10.750.20">
    <property type="entry name" value="SOCS box"/>
    <property type="match status" value="1"/>
</dbReference>
<dbReference type="PRINTS" id="PR01415">
    <property type="entry name" value="ANKYRIN"/>
</dbReference>
<dbReference type="Pfam" id="PF12796">
    <property type="entry name" value="Ank_2"/>
    <property type="match status" value="1"/>
</dbReference>
<dbReference type="Pfam" id="PF00023">
    <property type="entry name" value="Ank"/>
    <property type="match status" value="1"/>
</dbReference>
<reference evidence="7" key="1">
    <citation type="journal article" date="2016" name="Nat. Commun.">
        <title>The channel catfish genome sequence provides insights into the evolution of scale formation in teleosts.</title>
        <authorList>
            <person name="Liu Z."/>
            <person name="Liu S."/>
            <person name="Yao J."/>
            <person name="Bao L."/>
            <person name="Zhang J."/>
            <person name="Li Y."/>
            <person name="Jiang C."/>
            <person name="Sun L."/>
            <person name="Wang R."/>
            <person name="Zhang Y."/>
            <person name="Zhou T."/>
            <person name="Zeng Q."/>
            <person name="Fu Q."/>
            <person name="Gao S."/>
            <person name="Li N."/>
            <person name="Koren S."/>
            <person name="Jiang Y."/>
            <person name="Zimin A."/>
            <person name="Xu P."/>
            <person name="Phillippy A.M."/>
            <person name="Geng X."/>
            <person name="Song L."/>
            <person name="Sun F."/>
            <person name="Li C."/>
            <person name="Wang X."/>
            <person name="Chen A."/>
            <person name="Jin Y."/>
            <person name="Yuan Z."/>
            <person name="Yang Y."/>
            <person name="Tan S."/>
            <person name="Peatman E."/>
            <person name="Lu J."/>
            <person name="Qin Z."/>
            <person name="Dunham R."/>
            <person name="Li Z."/>
            <person name="Sonstegard T."/>
            <person name="Feng J."/>
            <person name="Danzmann R.G."/>
            <person name="Schroeder S."/>
            <person name="Scheffler B."/>
            <person name="Duke M.V."/>
            <person name="Ballard L."/>
            <person name="Kucuktas H."/>
            <person name="Kaltenboeck L."/>
            <person name="Liu H."/>
            <person name="Armbruster J."/>
            <person name="Xie Y."/>
            <person name="Kirby M.L."/>
            <person name="Tian Y."/>
            <person name="Flanagan M.E."/>
            <person name="Mu W."/>
            <person name="Waldbieser G.C."/>
        </authorList>
    </citation>
    <scope>NUCLEOTIDE SEQUENCE [LARGE SCALE GENOMIC DNA]</scope>
    <source>
        <strain evidence="7">SDA103</strain>
    </source>
</reference>
<organism evidence="7 8">
    <name type="scientific">Ictalurus punctatus</name>
    <name type="common">Channel catfish</name>
    <name type="synonym">Silurus punctatus</name>
    <dbReference type="NCBI Taxonomy" id="7998"/>
    <lineage>
        <taxon>Eukaryota</taxon>
        <taxon>Metazoa</taxon>
        <taxon>Chordata</taxon>
        <taxon>Craniata</taxon>
        <taxon>Vertebrata</taxon>
        <taxon>Euteleostomi</taxon>
        <taxon>Actinopterygii</taxon>
        <taxon>Neopterygii</taxon>
        <taxon>Teleostei</taxon>
        <taxon>Ostariophysi</taxon>
        <taxon>Siluriformes</taxon>
        <taxon>Ictaluridae</taxon>
        <taxon>Ictalurus</taxon>
    </lineage>
</organism>
<dbReference type="UniPathway" id="UPA00143"/>
<dbReference type="CTD" id="51666"/>
<name>A0A2D0PVE6_ICTPU</name>
<dbReference type="Proteomes" id="UP000221080">
    <property type="component" value="Chromosome 24"/>
</dbReference>
<evidence type="ECO:0000313" key="7">
    <source>
        <dbReference type="Proteomes" id="UP000221080"/>
    </source>
</evidence>
<dbReference type="InterPro" id="IPR002110">
    <property type="entry name" value="Ankyrin_rpt"/>
</dbReference>
<dbReference type="InterPro" id="IPR036770">
    <property type="entry name" value="Ankyrin_rpt-contain_sf"/>
</dbReference>
<evidence type="ECO:0000256" key="2">
    <source>
        <dbReference type="ARBA" id="ARBA00022737"/>
    </source>
</evidence>
<feature type="repeat" description="ANK" evidence="4">
    <location>
        <begin position="250"/>
        <end position="282"/>
    </location>
</feature>
<accession>A0A2D0PVE6</accession>